<dbReference type="PANTHER" id="PTHR34610:SF3">
    <property type="entry name" value="SSL7007 PROTEIN"/>
    <property type="match status" value="1"/>
</dbReference>
<proteinExistence type="predicted"/>
<name>A0A450Y1Y2_9GAMM</name>
<dbReference type="InterPro" id="IPR002716">
    <property type="entry name" value="PIN_dom"/>
</dbReference>
<protein>
    <submittedName>
        <fullName evidence="3">Predicted nucleic acid-binding protein, contains PIN domain</fullName>
    </submittedName>
</protein>
<dbReference type="PANTHER" id="PTHR34610">
    <property type="entry name" value="SSL7007 PROTEIN"/>
    <property type="match status" value="1"/>
</dbReference>
<dbReference type="InterPro" id="IPR002850">
    <property type="entry name" value="PIN_toxin-like"/>
</dbReference>
<dbReference type="EMBL" id="CAADFP010000388">
    <property type="protein sequence ID" value="VFK35539.1"/>
    <property type="molecule type" value="Genomic_DNA"/>
</dbReference>
<gene>
    <name evidence="2" type="ORF">BECKLPF1236A_GA0070988_103492</name>
    <name evidence="3" type="ORF">BECKLPF1236C_GA0070990_103882</name>
</gene>
<evidence type="ECO:0000259" key="1">
    <source>
        <dbReference type="Pfam" id="PF13470"/>
    </source>
</evidence>
<evidence type="ECO:0000313" key="2">
    <source>
        <dbReference type="EMBL" id="VFK22543.1"/>
    </source>
</evidence>
<dbReference type="EMBL" id="CAADFM010000349">
    <property type="protein sequence ID" value="VFK22543.1"/>
    <property type="molecule type" value="Genomic_DNA"/>
</dbReference>
<organism evidence="3">
    <name type="scientific">Candidatus Kentrum sp. LPFa</name>
    <dbReference type="NCBI Taxonomy" id="2126335"/>
    <lineage>
        <taxon>Bacteria</taxon>
        <taxon>Pseudomonadati</taxon>
        <taxon>Pseudomonadota</taxon>
        <taxon>Gammaproteobacteria</taxon>
        <taxon>Candidatus Kentrum</taxon>
    </lineage>
</organism>
<reference evidence="3" key="1">
    <citation type="submission" date="2019-02" db="EMBL/GenBank/DDBJ databases">
        <authorList>
            <person name="Gruber-Vodicka R. H."/>
            <person name="Seah K. B. B."/>
        </authorList>
    </citation>
    <scope>NUCLEOTIDE SEQUENCE</scope>
    <source>
        <strain evidence="2">BECK_S312</strain>
        <strain evidence="3">BECK_S426</strain>
    </source>
</reference>
<dbReference type="SUPFAM" id="SSF88723">
    <property type="entry name" value="PIN domain-like"/>
    <property type="match status" value="1"/>
</dbReference>
<dbReference type="Pfam" id="PF13470">
    <property type="entry name" value="PIN_3"/>
    <property type="match status" value="1"/>
</dbReference>
<dbReference type="AlphaFoldDB" id="A0A450Y1Y2"/>
<feature type="domain" description="PIN" evidence="1">
    <location>
        <begin position="2"/>
        <end position="108"/>
    </location>
</feature>
<dbReference type="InterPro" id="IPR029060">
    <property type="entry name" value="PIN-like_dom_sf"/>
</dbReference>
<accession>A0A450Y1Y2</accession>
<evidence type="ECO:0000313" key="3">
    <source>
        <dbReference type="EMBL" id="VFK35539.1"/>
    </source>
</evidence>
<sequence>MKIVLDCNVFISAGITDGACRAVLRYVLQYATIVMSGAMEREYAEVIGRGKFRPHVDTMMALFSEVRRIASRVEPSPSGFSLPDQDDIPYLDAAITVAADFLITGNNKHFPAGRYGSVEIVSPKEFLQRVA</sequence>